<dbReference type="Proteomes" id="UP000032279">
    <property type="component" value="Unassembled WGS sequence"/>
</dbReference>
<dbReference type="STRING" id="1335616.WDC_1616"/>
<dbReference type="InterPro" id="IPR050126">
    <property type="entry name" value="Ap4A_hydrolase"/>
</dbReference>
<dbReference type="Gene3D" id="3.60.21.10">
    <property type="match status" value="1"/>
</dbReference>
<keyword evidence="2" id="KW-1185">Reference proteome</keyword>
<dbReference type="PATRIC" id="fig|1335616.4.peg.1626"/>
<organism evidence="1 2">
    <name type="scientific">Paucilactobacillus wasatchensis</name>
    <dbReference type="NCBI Taxonomy" id="1335616"/>
    <lineage>
        <taxon>Bacteria</taxon>
        <taxon>Bacillati</taxon>
        <taxon>Bacillota</taxon>
        <taxon>Bacilli</taxon>
        <taxon>Lactobacillales</taxon>
        <taxon>Lactobacillaceae</taxon>
        <taxon>Paucilactobacillus</taxon>
    </lineage>
</organism>
<sequence length="269" mass="30565">MNYTFVGDIHSASDDLSALLSDPFIEGTRLVFLGDYIDGIATRHESAHDKPQLINPLRVLEIVMDRVNNHGDTAILGNHDDFWIETARGNDLAYQTWRINGGAHTWRKLGIHSSNSIVVADSLNHEPLKKYTRFLETLPLIWKNEHILAVHAGVNWEYSFKEQTKDDLMWIRDKYYFDNSSNWHHNDLGKVIVTGHTPVQTIANDGRGYFKMQSDEDDIPRYLIDAGSRSGASNGGIFALTLDEQGNEVSKRWVINGNVFDGDKTHQMK</sequence>
<name>A0A0D1A4G2_9LACO</name>
<evidence type="ECO:0000313" key="1">
    <source>
        <dbReference type="EMBL" id="KIS02790.1"/>
    </source>
</evidence>
<gene>
    <name evidence="1" type="ORF">WDC_1616</name>
</gene>
<protein>
    <submittedName>
        <fullName evidence="1">Diadenosine tetraphosphatase related serine/threonine protein phosphatase</fullName>
    </submittedName>
</protein>
<dbReference type="GO" id="GO:0005737">
    <property type="term" value="C:cytoplasm"/>
    <property type="evidence" value="ECO:0007669"/>
    <property type="project" value="TreeGrafter"/>
</dbReference>
<dbReference type="EMBL" id="AWTT01000047">
    <property type="protein sequence ID" value="KIS02790.1"/>
    <property type="molecule type" value="Genomic_DNA"/>
</dbReference>
<reference evidence="1 2" key="1">
    <citation type="submission" date="2013-08" db="EMBL/GenBank/DDBJ databases">
        <title>Lactobacillus wasatchii sp. WDC04, a late gas producing bacteria isolated from aged chedder cheese.</title>
        <authorList>
            <person name="Oberg C.J."/>
            <person name="Culumber M."/>
            <person name="McMahon D.J."/>
            <person name="Broadbent J.R."/>
            <person name="Oberg T.S."/>
            <person name="Ortaki F."/>
        </authorList>
    </citation>
    <scope>NUCLEOTIDE SEQUENCE [LARGE SCALE GENOMIC DNA]</scope>
    <source>
        <strain evidence="1 2">WDC04</strain>
    </source>
</reference>
<dbReference type="PANTHER" id="PTHR42850">
    <property type="entry name" value="METALLOPHOSPHOESTERASE"/>
    <property type="match status" value="1"/>
</dbReference>
<dbReference type="AlphaFoldDB" id="A0A0D1A4G2"/>
<evidence type="ECO:0000313" key="2">
    <source>
        <dbReference type="Proteomes" id="UP000032279"/>
    </source>
</evidence>
<dbReference type="InterPro" id="IPR029052">
    <property type="entry name" value="Metallo-depent_PP-like"/>
</dbReference>
<dbReference type="SUPFAM" id="SSF56300">
    <property type="entry name" value="Metallo-dependent phosphatases"/>
    <property type="match status" value="1"/>
</dbReference>
<accession>A0A0D1A4G2</accession>
<dbReference type="PANTHER" id="PTHR42850:SF4">
    <property type="entry name" value="ZINC-DEPENDENT ENDOPOLYPHOSPHATASE"/>
    <property type="match status" value="1"/>
</dbReference>
<dbReference type="RefSeq" id="WP_044011318.1">
    <property type="nucleotide sequence ID" value="NZ_AWTT01000047.1"/>
</dbReference>
<dbReference type="OrthoDB" id="384253at2"/>
<proteinExistence type="predicted"/>
<comment type="caution">
    <text evidence="1">The sequence shown here is derived from an EMBL/GenBank/DDBJ whole genome shotgun (WGS) entry which is preliminary data.</text>
</comment>
<dbReference type="GO" id="GO:0110154">
    <property type="term" value="P:RNA decapping"/>
    <property type="evidence" value="ECO:0007669"/>
    <property type="project" value="TreeGrafter"/>
</dbReference>
<dbReference type="GO" id="GO:0008803">
    <property type="term" value="F:bis(5'-nucleosyl)-tetraphosphatase (symmetrical) activity"/>
    <property type="evidence" value="ECO:0007669"/>
    <property type="project" value="TreeGrafter"/>
</dbReference>
<dbReference type="GO" id="GO:0016791">
    <property type="term" value="F:phosphatase activity"/>
    <property type="evidence" value="ECO:0007669"/>
    <property type="project" value="TreeGrafter"/>
</dbReference>